<feature type="compositionally biased region" description="Basic and acidic residues" evidence="1">
    <location>
        <begin position="918"/>
        <end position="940"/>
    </location>
</feature>
<protein>
    <submittedName>
        <fullName evidence="2">Uncharacterized protein</fullName>
    </submittedName>
</protein>
<dbReference type="RefSeq" id="XP_004261301.1">
    <property type="nucleotide sequence ID" value="XM_004261253.1"/>
</dbReference>
<gene>
    <name evidence="2" type="ORF">EIN_116310</name>
</gene>
<sequence>MTDAMRTKKQEGLALADDTKAFIDNPKDELFIRFRKAIDYYDLYRSFSLYFFKDKTLDKFNKKKEILQKNKDFNTAYVDFSDRYSALRDVYIQVKPEDAESPEKSITSPETQEKFISDLKGCAPILNAMMIRGSTLMKDISNSYGETPDATIYKNFSAIFEMFLLKELEREYPHKTINTTEKLIEKLFKYQKRVLTNTKELNLYWNKFFSTYEEVAERVNGVLLDRIKLKYDNIKRVEMVMGQCLKMTQDQIDPITVLPFTLNEPQLLSTVKTLEMYMLQQRDAITLLASTYPELFILKCFKETRDNTIREKNETLMKDMMEGYTAFTAACKSPENEKYKFLFDPTNVDNYKTRQRAEKFSVFLGLRLLKTEDVLTEAFVNDFCSYLHYTYMSFVKDNKDNLITNLEHTNKTVIAGGMLHPQSSVAEYFMMIREIIYKPLFKASTLFLTKKKDLENGIVGNSLFVVNGFIEEDTKRMIEFMLGPFTRDEGFKKRVEQKTNLEVEKYKKANEAKFFIYKVRQNIKNCVEANITADYHKIITQQVNRKYNVKKRTESTLLGNMTINKKKVRGVCFSTKDTMKKLYVKDYEMQWNKLHELHEMNEPDKKGEKSDFEVITSADQVLPKPKKEEEEESSDDSESQGGTSCSRCVHNSNVLVNQKNTTSSSEATETDEPSSVLSSVNTSASSSFNFGNSSCRVLGQGPTLAQFGATQNAGGENETILNSNNTIELVVRIVEPYIGKYQPKHPQNVPYFSPVYLDENKEEELSADLIQYLTWKLEGEKSEYKEIGIAEIDEYYKGVYDKAVASAEENMTEEAKEAIKVLIRMVKEGKETVEKELVEKQKQMEEERVKHIKAEKVENAKRKLEYMKMAMNKDPRFRKEVQEMPNTYIKESPKPKTRARQSVQPKVEQVPVPVLEHSNSDGKNIEGYAIDRKKDEKSRQTAENCDTQTEMKVEKKQEKKATTGLAMEQKI</sequence>
<dbReference type="VEuPathDB" id="AmoebaDB:EIN_116310"/>
<name>L7FPD1_ENTIV</name>
<proteinExistence type="predicted"/>
<reference evidence="2 3" key="1">
    <citation type="submission" date="2012-10" db="EMBL/GenBank/DDBJ databases">
        <authorList>
            <person name="Zafar N."/>
            <person name="Inman J."/>
            <person name="Hall N."/>
            <person name="Lorenzi H."/>
            <person name="Caler E."/>
        </authorList>
    </citation>
    <scope>NUCLEOTIDE SEQUENCE [LARGE SCALE GENOMIC DNA]</scope>
    <source>
        <strain evidence="2 3">IP1</strain>
    </source>
</reference>
<feature type="region of interest" description="Disordered" evidence="1">
    <location>
        <begin position="615"/>
        <end position="683"/>
    </location>
</feature>
<feature type="compositionally biased region" description="Polar residues" evidence="1">
    <location>
        <begin position="640"/>
        <end position="660"/>
    </location>
</feature>
<organism evidence="2 3">
    <name type="scientific">Entamoeba invadens IP1</name>
    <dbReference type="NCBI Taxonomy" id="370355"/>
    <lineage>
        <taxon>Eukaryota</taxon>
        <taxon>Amoebozoa</taxon>
        <taxon>Evosea</taxon>
        <taxon>Archamoebae</taxon>
        <taxon>Mastigamoebida</taxon>
        <taxon>Entamoebidae</taxon>
        <taxon>Entamoeba</taxon>
    </lineage>
</organism>
<dbReference type="Proteomes" id="UP000014680">
    <property type="component" value="Unassembled WGS sequence"/>
</dbReference>
<feature type="compositionally biased region" description="Low complexity" evidence="1">
    <location>
        <begin position="901"/>
        <end position="914"/>
    </location>
</feature>
<feature type="compositionally biased region" description="Acidic residues" evidence="1">
    <location>
        <begin position="629"/>
        <end position="638"/>
    </location>
</feature>
<accession>L7FPD1</accession>
<dbReference type="KEGG" id="eiv:EIN_116310"/>
<evidence type="ECO:0000313" key="2">
    <source>
        <dbReference type="EMBL" id="ELP94530.1"/>
    </source>
</evidence>
<dbReference type="GeneID" id="14893518"/>
<feature type="compositionally biased region" description="Low complexity" evidence="1">
    <location>
        <begin position="661"/>
        <end position="683"/>
    </location>
</feature>
<dbReference type="EMBL" id="KB206203">
    <property type="protein sequence ID" value="ELP94530.1"/>
    <property type="molecule type" value="Genomic_DNA"/>
</dbReference>
<keyword evidence="3" id="KW-1185">Reference proteome</keyword>
<evidence type="ECO:0000256" key="1">
    <source>
        <dbReference type="SAM" id="MobiDB-lite"/>
    </source>
</evidence>
<feature type="region of interest" description="Disordered" evidence="1">
    <location>
        <begin position="890"/>
        <end position="971"/>
    </location>
</feature>
<evidence type="ECO:0000313" key="3">
    <source>
        <dbReference type="Proteomes" id="UP000014680"/>
    </source>
</evidence>
<dbReference type="AlphaFoldDB" id="L7FPD1"/>
<feature type="compositionally biased region" description="Basic and acidic residues" evidence="1">
    <location>
        <begin position="949"/>
        <end position="961"/>
    </location>
</feature>